<keyword evidence="5 7" id="KW-0521">NADP</keyword>
<dbReference type="GO" id="GO:0004146">
    <property type="term" value="F:dihydrofolate reductase activity"/>
    <property type="evidence" value="ECO:0007669"/>
    <property type="project" value="UniProtKB-EC"/>
</dbReference>
<comment type="pathway">
    <text evidence="1 7">Cofactor biosynthesis; tetrahydrofolate biosynthesis; 5,6,7,8-tetrahydrofolate from 7,8-dihydrofolate: step 1/1.</text>
</comment>
<dbReference type="Proteomes" id="UP000217895">
    <property type="component" value="Chromosome"/>
</dbReference>
<dbReference type="PROSITE" id="PS51330">
    <property type="entry name" value="DHFR_2"/>
    <property type="match status" value="1"/>
</dbReference>
<comment type="catalytic activity">
    <reaction evidence="7">
        <text>(6S)-5,6,7,8-tetrahydrofolate + NADP(+) = 7,8-dihydrofolate + NADPH + H(+)</text>
        <dbReference type="Rhea" id="RHEA:15009"/>
        <dbReference type="ChEBI" id="CHEBI:15378"/>
        <dbReference type="ChEBI" id="CHEBI:57451"/>
        <dbReference type="ChEBI" id="CHEBI:57453"/>
        <dbReference type="ChEBI" id="CHEBI:57783"/>
        <dbReference type="ChEBI" id="CHEBI:58349"/>
        <dbReference type="EC" id="1.5.1.3"/>
    </reaction>
</comment>
<sequence length="160" mass="18536">MSEIILIAAIAQTNGVIGDRGQLPWSIPEDLKRFRQLTLHHTVIMGRKTWEFDLRKRPLPDRRNIIISSQSLQAEGVEFVRSLSQALECTDAKRFIIGGASIYRQALDVVDRMELTIVEGNYSGDVFFCEWRDRLSDFELLNLDQQDGYRFETYQRLVPT</sequence>
<evidence type="ECO:0000256" key="5">
    <source>
        <dbReference type="ARBA" id="ARBA00022857"/>
    </source>
</evidence>
<organism evidence="10 11">
    <name type="scientific">Leptolyngbya boryana NIES-2135</name>
    <dbReference type="NCBI Taxonomy" id="1973484"/>
    <lineage>
        <taxon>Bacteria</taxon>
        <taxon>Bacillati</taxon>
        <taxon>Cyanobacteriota</taxon>
        <taxon>Cyanophyceae</taxon>
        <taxon>Leptolyngbyales</taxon>
        <taxon>Leptolyngbyaceae</taxon>
        <taxon>Leptolyngbya group</taxon>
        <taxon>Leptolyngbya</taxon>
    </lineage>
</organism>
<dbReference type="PRINTS" id="PR00070">
    <property type="entry name" value="DHFR"/>
</dbReference>
<dbReference type="EMBL" id="AP018203">
    <property type="protein sequence ID" value="BAY58854.1"/>
    <property type="molecule type" value="Genomic_DNA"/>
</dbReference>
<dbReference type="PROSITE" id="PS00075">
    <property type="entry name" value="DHFR_1"/>
    <property type="match status" value="1"/>
</dbReference>
<dbReference type="GO" id="GO:0046654">
    <property type="term" value="P:tetrahydrofolate biosynthetic process"/>
    <property type="evidence" value="ECO:0007669"/>
    <property type="project" value="UniProtKB-UniPathway"/>
</dbReference>
<dbReference type="InterPro" id="IPR001796">
    <property type="entry name" value="DHFR_dom"/>
</dbReference>
<dbReference type="GO" id="GO:0006730">
    <property type="term" value="P:one-carbon metabolic process"/>
    <property type="evidence" value="ECO:0007669"/>
    <property type="project" value="UniProtKB-KW"/>
</dbReference>
<accession>A0A1Z4JQ63</accession>
<feature type="domain" description="DHFR" evidence="9">
    <location>
        <begin position="3"/>
        <end position="160"/>
    </location>
</feature>
<proteinExistence type="inferred from homology"/>
<dbReference type="SUPFAM" id="SSF53597">
    <property type="entry name" value="Dihydrofolate reductase-like"/>
    <property type="match status" value="1"/>
</dbReference>
<evidence type="ECO:0000256" key="6">
    <source>
        <dbReference type="ARBA" id="ARBA00023002"/>
    </source>
</evidence>
<gene>
    <name evidence="10" type="ORF">NIES2135_57280</name>
</gene>
<dbReference type="PANTHER" id="PTHR48069">
    <property type="entry name" value="DIHYDROFOLATE REDUCTASE"/>
    <property type="match status" value="1"/>
</dbReference>
<keyword evidence="4 7" id="KW-0554">One-carbon metabolism</keyword>
<dbReference type="Pfam" id="PF00186">
    <property type="entry name" value="DHFR_1"/>
    <property type="match status" value="1"/>
</dbReference>
<dbReference type="PIRSF" id="PIRSF000194">
    <property type="entry name" value="DHFR"/>
    <property type="match status" value="1"/>
</dbReference>
<dbReference type="UniPathway" id="UPA00077">
    <property type="reaction ID" value="UER00158"/>
</dbReference>
<keyword evidence="11" id="KW-1185">Reference proteome</keyword>
<protein>
    <recommendedName>
        <fullName evidence="3 7">Dihydrofolate reductase</fullName>
        <ecNumber evidence="3 7">1.5.1.3</ecNumber>
    </recommendedName>
</protein>
<evidence type="ECO:0000259" key="9">
    <source>
        <dbReference type="PROSITE" id="PS51330"/>
    </source>
</evidence>
<dbReference type="CDD" id="cd00209">
    <property type="entry name" value="DHFR"/>
    <property type="match status" value="1"/>
</dbReference>
<dbReference type="InterPro" id="IPR012259">
    <property type="entry name" value="DHFR"/>
</dbReference>
<dbReference type="GO" id="GO:0046452">
    <property type="term" value="P:dihydrofolate metabolic process"/>
    <property type="evidence" value="ECO:0007669"/>
    <property type="project" value="TreeGrafter"/>
</dbReference>
<evidence type="ECO:0000313" key="11">
    <source>
        <dbReference type="Proteomes" id="UP000217895"/>
    </source>
</evidence>
<dbReference type="AlphaFoldDB" id="A0A1Z4JQ63"/>
<comment type="similarity">
    <text evidence="2 7 8">Belongs to the dihydrofolate reductase family.</text>
</comment>
<evidence type="ECO:0000313" key="10">
    <source>
        <dbReference type="EMBL" id="BAY58854.1"/>
    </source>
</evidence>
<evidence type="ECO:0000256" key="8">
    <source>
        <dbReference type="RuleBase" id="RU004474"/>
    </source>
</evidence>
<evidence type="ECO:0000256" key="1">
    <source>
        <dbReference type="ARBA" id="ARBA00004903"/>
    </source>
</evidence>
<evidence type="ECO:0000256" key="7">
    <source>
        <dbReference type="PIRNR" id="PIRNR000194"/>
    </source>
</evidence>
<evidence type="ECO:0000256" key="2">
    <source>
        <dbReference type="ARBA" id="ARBA00009539"/>
    </source>
</evidence>
<dbReference type="GO" id="GO:0046655">
    <property type="term" value="P:folic acid metabolic process"/>
    <property type="evidence" value="ECO:0007669"/>
    <property type="project" value="TreeGrafter"/>
</dbReference>
<dbReference type="GO" id="GO:0050661">
    <property type="term" value="F:NADP binding"/>
    <property type="evidence" value="ECO:0007669"/>
    <property type="project" value="InterPro"/>
</dbReference>
<dbReference type="GO" id="GO:0005829">
    <property type="term" value="C:cytosol"/>
    <property type="evidence" value="ECO:0007669"/>
    <property type="project" value="TreeGrafter"/>
</dbReference>
<comment type="function">
    <text evidence="7">Key enzyme in folate metabolism. Catalyzes an essential reaction for de novo glycine and purine synthesis, and for DNA precursor synthesis.</text>
</comment>
<dbReference type="Gene3D" id="3.40.430.10">
    <property type="entry name" value="Dihydrofolate Reductase, subunit A"/>
    <property type="match status" value="1"/>
</dbReference>
<dbReference type="InterPro" id="IPR017925">
    <property type="entry name" value="DHFR_CS"/>
</dbReference>
<evidence type="ECO:0000256" key="4">
    <source>
        <dbReference type="ARBA" id="ARBA00022563"/>
    </source>
</evidence>
<dbReference type="EC" id="1.5.1.3" evidence="3 7"/>
<dbReference type="PANTHER" id="PTHR48069:SF3">
    <property type="entry name" value="DIHYDROFOLATE REDUCTASE"/>
    <property type="match status" value="1"/>
</dbReference>
<keyword evidence="6 7" id="KW-0560">Oxidoreductase</keyword>
<dbReference type="InterPro" id="IPR024072">
    <property type="entry name" value="DHFR-like_dom_sf"/>
</dbReference>
<reference evidence="10 11" key="1">
    <citation type="submission" date="2017-06" db="EMBL/GenBank/DDBJ databases">
        <title>Genome sequencing of cyanobaciteial culture collection at National Institute for Environmental Studies (NIES).</title>
        <authorList>
            <person name="Hirose Y."/>
            <person name="Shimura Y."/>
            <person name="Fujisawa T."/>
            <person name="Nakamura Y."/>
            <person name="Kawachi M."/>
        </authorList>
    </citation>
    <scope>NUCLEOTIDE SEQUENCE [LARGE SCALE GENOMIC DNA]</scope>
    <source>
        <strain evidence="10 11">NIES-2135</strain>
    </source>
</reference>
<name>A0A1Z4JQ63_LEPBY</name>
<evidence type="ECO:0000256" key="3">
    <source>
        <dbReference type="ARBA" id="ARBA00012856"/>
    </source>
</evidence>